<protein>
    <submittedName>
        <fullName evidence="1">Uncharacterized protein</fullName>
    </submittedName>
</protein>
<sequence>MLIGVSRGGFHRLVIPVPLFVLDLTLAAFSDLARLFDLLATRRLRGMRNDRGESGAGRISVESMLTVCLQLFREMRKYGRFRLVEVRAGKNRVSVELY</sequence>
<name>A0A1B7LKU2_9FIRM</name>
<evidence type="ECO:0000313" key="1">
    <source>
        <dbReference type="EMBL" id="OAT87121.1"/>
    </source>
</evidence>
<proteinExistence type="predicted"/>
<dbReference type="Proteomes" id="UP000078532">
    <property type="component" value="Unassembled WGS sequence"/>
</dbReference>
<reference evidence="1 2" key="1">
    <citation type="submission" date="2016-04" db="EMBL/GenBank/DDBJ databases">
        <authorList>
            <person name="Evans L.H."/>
            <person name="Alamgir A."/>
            <person name="Owens N."/>
            <person name="Weber N.D."/>
            <person name="Virtaneva K."/>
            <person name="Barbian K."/>
            <person name="Babar A."/>
            <person name="Rosenke K."/>
        </authorList>
    </citation>
    <scope>NUCLEOTIDE SEQUENCE [LARGE SCALE GENOMIC DNA]</scope>
    <source>
        <strain evidence="1 2">LMa1</strain>
    </source>
</reference>
<evidence type="ECO:0000313" key="2">
    <source>
        <dbReference type="Proteomes" id="UP000078532"/>
    </source>
</evidence>
<keyword evidence="2" id="KW-1185">Reference proteome</keyword>
<dbReference type="AlphaFoldDB" id="A0A1B7LKU2"/>
<dbReference type="STRING" id="1838280.A6M21_02210"/>
<comment type="caution">
    <text evidence="1">The sequence shown here is derived from an EMBL/GenBank/DDBJ whole genome shotgun (WGS) entry which is preliminary data.</text>
</comment>
<organism evidence="1 2">
    <name type="scientific">Desulfotomaculum copahuensis</name>
    <dbReference type="NCBI Taxonomy" id="1838280"/>
    <lineage>
        <taxon>Bacteria</taxon>
        <taxon>Bacillati</taxon>
        <taxon>Bacillota</taxon>
        <taxon>Clostridia</taxon>
        <taxon>Eubacteriales</taxon>
        <taxon>Desulfotomaculaceae</taxon>
        <taxon>Desulfotomaculum</taxon>
    </lineage>
</organism>
<gene>
    <name evidence="1" type="ORF">A6M21_02210</name>
</gene>
<accession>A0A1B7LKU2</accession>
<dbReference type="EMBL" id="LYVF01000002">
    <property type="protein sequence ID" value="OAT87121.1"/>
    <property type="molecule type" value="Genomic_DNA"/>
</dbReference>